<feature type="domain" description="DUF4116" evidence="1">
    <location>
        <begin position="362"/>
        <end position="405"/>
    </location>
</feature>
<proteinExistence type="predicted"/>
<protein>
    <recommendedName>
        <fullName evidence="1">DUF4116 domain-containing protein</fullName>
    </recommendedName>
</protein>
<accession>A0A7S3NPB5</accession>
<gene>
    <name evidence="2" type="ORF">ALAG00032_LOCUS14571</name>
</gene>
<evidence type="ECO:0000313" key="2">
    <source>
        <dbReference type="EMBL" id="CAE0373769.1"/>
    </source>
</evidence>
<organism evidence="2">
    <name type="scientific">Aureoumbra lagunensis</name>
    <dbReference type="NCBI Taxonomy" id="44058"/>
    <lineage>
        <taxon>Eukaryota</taxon>
        <taxon>Sar</taxon>
        <taxon>Stramenopiles</taxon>
        <taxon>Ochrophyta</taxon>
        <taxon>Pelagophyceae</taxon>
        <taxon>Pelagomonadales</taxon>
        <taxon>Aureoumbra</taxon>
    </lineage>
</organism>
<dbReference type="AlphaFoldDB" id="A0A7S3NPB5"/>
<dbReference type="EMBL" id="HBIJ01022348">
    <property type="protein sequence ID" value="CAE0373769.1"/>
    <property type="molecule type" value="Transcribed_RNA"/>
</dbReference>
<dbReference type="Pfam" id="PF13475">
    <property type="entry name" value="DUF4116"/>
    <property type="match status" value="3"/>
</dbReference>
<reference evidence="2" key="1">
    <citation type="submission" date="2021-01" db="EMBL/GenBank/DDBJ databases">
        <authorList>
            <person name="Corre E."/>
            <person name="Pelletier E."/>
            <person name="Niang G."/>
            <person name="Scheremetjew M."/>
            <person name="Finn R."/>
            <person name="Kale V."/>
            <person name="Holt S."/>
            <person name="Cochrane G."/>
            <person name="Meng A."/>
            <person name="Brown T."/>
            <person name="Cohen L."/>
        </authorList>
    </citation>
    <scope>NUCLEOTIDE SEQUENCE</scope>
    <source>
        <strain evidence="2">CCMP1510</strain>
    </source>
</reference>
<sequence>MEEMKSGADVLSSFKIHGSFCAGGEARGISGLSKKAYLQQDSFFWKEKQVRLEIHLPIPEKRSGRFAEIRKFLKPFHDHLKIQVPKFEWITHPKFLVLLQQVVTKDYEIILRFMPFGPSEVFFFSLGEFKEDKLMACVTFHFSNSILFQNKSEPLTCDLTRLAKPLSIYFLRTDQDQKRKRVSTFDIEKLSSEDSHRKGKRVCTFDKEKLSSEEDSLKIITHQDGRSAERCVRLWMERVTGIFFSKPFREQIWDGEYLLILLTKIKSDILLKYETDMGAPASLWQPHMRLDVFLSILQTHFGLSVLFQTSDLLVDTDSATTYPNVIRCIFEFSDVVYRIRPDLPILERRCGVPELIMSNLDDQFCRAVLRENGMALEYFPSDLKKNRDIILEAVRGNGYAIQYIETMIFDKEIVLAAVTQNGLVLKYLHPILKLNKGVCLHAVKSNGLAFKYVAPKLQSDYDLCLTAVKANGLSLQFATNHLKGNRYIVQAAVRENGLALEFCADHLKADRDIVLAAVQSNQKAFFFASSSVKSHHDILTTLTASSLSPCPAHQLPQYQYADSTAAYRQQLHKEETQQKEKQ</sequence>
<dbReference type="InterPro" id="IPR036872">
    <property type="entry name" value="CH_dom_sf"/>
</dbReference>
<dbReference type="Gene3D" id="1.10.418.10">
    <property type="entry name" value="Calponin-like domain"/>
    <property type="match status" value="1"/>
</dbReference>
<feature type="domain" description="DUF4116" evidence="1">
    <location>
        <begin position="485"/>
        <end position="531"/>
    </location>
</feature>
<dbReference type="InterPro" id="IPR025197">
    <property type="entry name" value="DUF4116"/>
</dbReference>
<dbReference type="SUPFAM" id="SSF47576">
    <property type="entry name" value="Calponin-homology domain, CH-domain"/>
    <property type="match status" value="1"/>
</dbReference>
<name>A0A7S3NPB5_9STRA</name>
<feature type="domain" description="DUF4116" evidence="1">
    <location>
        <begin position="435"/>
        <end position="483"/>
    </location>
</feature>
<evidence type="ECO:0000259" key="1">
    <source>
        <dbReference type="Pfam" id="PF13475"/>
    </source>
</evidence>